<dbReference type="AlphaFoldDB" id="A0A0A9I1F6"/>
<protein>
    <submittedName>
        <fullName evidence="1">Uncharacterized protein</fullName>
    </submittedName>
</protein>
<reference evidence="1" key="1">
    <citation type="submission" date="2014-09" db="EMBL/GenBank/DDBJ databases">
        <authorList>
            <person name="Magalhaes I.L.F."/>
            <person name="Oliveira U."/>
            <person name="Santos F.R."/>
            <person name="Vidigal T.H.D.A."/>
            <person name="Brescovit A.D."/>
            <person name="Santos A.J."/>
        </authorList>
    </citation>
    <scope>NUCLEOTIDE SEQUENCE</scope>
    <source>
        <tissue evidence="1">Shoot tissue taken approximately 20 cm above the soil surface</tissue>
    </source>
</reference>
<reference evidence="1" key="2">
    <citation type="journal article" date="2015" name="Data Brief">
        <title>Shoot transcriptome of the giant reed, Arundo donax.</title>
        <authorList>
            <person name="Barrero R.A."/>
            <person name="Guerrero F.D."/>
            <person name="Moolhuijzen P."/>
            <person name="Goolsby J.A."/>
            <person name="Tidwell J."/>
            <person name="Bellgard S.E."/>
            <person name="Bellgard M.I."/>
        </authorList>
    </citation>
    <scope>NUCLEOTIDE SEQUENCE</scope>
    <source>
        <tissue evidence="1">Shoot tissue taken approximately 20 cm above the soil surface</tissue>
    </source>
</reference>
<evidence type="ECO:0000313" key="1">
    <source>
        <dbReference type="EMBL" id="JAE38993.1"/>
    </source>
</evidence>
<proteinExistence type="predicted"/>
<name>A0A0A9I1F6_ARUDO</name>
<sequence length="93" mass="9994">MDVRVRTVSAADMMDLSDRSLNDSSVVQAAQAFINEAMEGSDVPEESPPIAPCGCADRGRGQWGGCWNEQNQGGRAGFGQEPLQAVDEVCYTR</sequence>
<dbReference type="EMBL" id="GBRH01158903">
    <property type="protein sequence ID" value="JAE38993.1"/>
    <property type="molecule type" value="Transcribed_RNA"/>
</dbReference>
<organism evidence="1">
    <name type="scientific">Arundo donax</name>
    <name type="common">Giant reed</name>
    <name type="synonym">Donax arundinaceus</name>
    <dbReference type="NCBI Taxonomy" id="35708"/>
    <lineage>
        <taxon>Eukaryota</taxon>
        <taxon>Viridiplantae</taxon>
        <taxon>Streptophyta</taxon>
        <taxon>Embryophyta</taxon>
        <taxon>Tracheophyta</taxon>
        <taxon>Spermatophyta</taxon>
        <taxon>Magnoliopsida</taxon>
        <taxon>Liliopsida</taxon>
        <taxon>Poales</taxon>
        <taxon>Poaceae</taxon>
        <taxon>PACMAD clade</taxon>
        <taxon>Arundinoideae</taxon>
        <taxon>Arundineae</taxon>
        <taxon>Arundo</taxon>
    </lineage>
</organism>
<accession>A0A0A9I1F6</accession>